<reference evidence="3" key="1">
    <citation type="submission" date="2020-01" db="EMBL/GenBank/DDBJ databases">
        <title>Draft genome sequence of the Termite Coptotermes fromosanus.</title>
        <authorList>
            <person name="Itakura S."/>
            <person name="Yosikawa Y."/>
            <person name="Umezawa K."/>
        </authorList>
    </citation>
    <scope>NUCLEOTIDE SEQUENCE [LARGE SCALE GENOMIC DNA]</scope>
</reference>
<dbReference type="InParanoid" id="A0A6L2Q848"/>
<name>A0A6L2Q848_COPFO</name>
<accession>A0A6L2Q848</accession>
<feature type="compositionally biased region" description="Polar residues" evidence="1">
    <location>
        <begin position="14"/>
        <end position="31"/>
    </location>
</feature>
<feature type="region of interest" description="Disordered" evidence="1">
    <location>
        <begin position="1"/>
        <end position="31"/>
    </location>
</feature>
<evidence type="ECO:0000256" key="1">
    <source>
        <dbReference type="SAM" id="MobiDB-lite"/>
    </source>
</evidence>
<keyword evidence="3" id="KW-1185">Reference proteome</keyword>
<gene>
    <name evidence="2" type="ORF">Cfor_11127</name>
</gene>
<dbReference type="Proteomes" id="UP000502823">
    <property type="component" value="Unassembled WGS sequence"/>
</dbReference>
<proteinExistence type="predicted"/>
<evidence type="ECO:0000313" key="2">
    <source>
        <dbReference type="EMBL" id="GFG39722.1"/>
    </source>
</evidence>
<dbReference type="AlphaFoldDB" id="A0A6L2Q848"/>
<organism evidence="2 3">
    <name type="scientific">Coptotermes formosanus</name>
    <name type="common">Formosan subterranean termite</name>
    <dbReference type="NCBI Taxonomy" id="36987"/>
    <lineage>
        <taxon>Eukaryota</taxon>
        <taxon>Metazoa</taxon>
        <taxon>Ecdysozoa</taxon>
        <taxon>Arthropoda</taxon>
        <taxon>Hexapoda</taxon>
        <taxon>Insecta</taxon>
        <taxon>Pterygota</taxon>
        <taxon>Neoptera</taxon>
        <taxon>Polyneoptera</taxon>
        <taxon>Dictyoptera</taxon>
        <taxon>Blattodea</taxon>
        <taxon>Blattoidea</taxon>
        <taxon>Termitoidae</taxon>
        <taxon>Rhinotermitidae</taxon>
        <taxon>Coptotermes</taxon>
    </lineage>
</organism>
<evidence type="ECO:0000313" key="3">
    <source>
        <dbReference type="Proteomes" id="UP000502823"/>
    </source>
</evidence>
<comment type="caution">
    <text evidence="2">The sequence shown here is derived from an EMBL/GenBank/DDBJ whole genome shotgun (WGS) entry which is preliminary data.</text>
</comment>
<feature type="non-terminal residue" evidence="2">
    <location>
        <position position="280"/>
    </location>
</feature>
<protein>
    <submittedName>
        <fullName evidence="2">Uncharacterized protein</fullName>
    </submittedName>
</protein>
<sequence length="280" mass="32342">EKIKTNQRSREKSMQGSGCLSMESKSNRQNVSSEETIGCPFKVLSGLQCPAIGSPSDVVGHVKRHHVVDTQEKPGPFAVKLQKFSHSINFHKAIIMRNKLCYLLWVTKKDTVHFLVHITPKDECEKYTYDFKIQKGKEEISITDAICSSSLQPHGKVMPNGDIIRMHRPTVQNYLDENGDLSCVIDIRRKGETTPLGAASDTRDTIDSRPGKRKLEELQSENRKYGTLSRRPSKRTRRANFFRYVRCQTQWVAPRYRDVRTGTQRPFERHFRDWYGQQKT</sequence>
<dbReference type="EMBL" id="BLKM01000989">
    <property type="protein sequence ID" value="GFG39722.1"/>
    <property type="molecule type" value="Genomic_DNA"/>
</dbReference>
<feature type="non-terminal residue" evidence="2">
    <location>
        <position position="1"/>
    </location>
</feature>